<evidence type="ECO:0000313" key="4">
    <source>
        <dbReference type="EMBL" id="AXQ69953.1"/>
    </source>
</evidence>
<reference evidence="4" key="2">
    <citation type="submission" date="2021-07" db="EMBL/GenBank/DDBJ databases">
        <title>Giant CbK-like Caulobacter bacteriophages have genetically divergent genomes.</title>
        <authorList>
            <person name="Wilson K."/>
            <person name="Ely B."/>
        </authorList>
    </citation>
    <scope>NUCLEOTIDE SEQUENCE</scope>
</reference>
<dbReference type="InterPro" id="IPR002833">
    <property type="entry name" value="PTH2"/>
</dbReference>
<reference evidence="4" key="1">
    <citation type="submission" date="2018-07" db="EMBL/GenBank/DDBJ databases">
        <authorList>
            <person name="Wilson K.M."/>
            <person name="Ely B."/>
        </authorList>
    </citation>
    <scope>NUCLEOTIDE SEQUENCE</scope>
</reference>
<protein>
    <recommendedName>
        <fullName evidence="1">peptidyl-tRNA hydrolase</fullName>
        <ecNumber evidence="1">3.1.1.29</ecNumber>
    </recommendedName>
</protein>
<dbReference type="InterPro" id="IPR023476">
    <property type="entry name" value="Pep_tRNA_hydro_II_dom_sf"/>
</dbReference>
<evidence type="ECO:0000256" key="1">
    <source>
        <dbReference type="ARBA" id="ARBA00013260"/>
    </source>
</evidence>
<dbReference type="Proteomes" id="UP000259683">
    <property type="component" value="Segment"/>
</dbReference>
<evidence type="ECO:0000313" key="5">
    <source>
        <dbReference type="Proteomes" id="UP000259683"/>
    </source>
</evidence>
<sequence length="151" mass="17028">MANDQNRDFTCCYLLMRVDLKSLCVGKAIAQAHHAGLQLEHDSKEWTSEQQAIFARYRKEARGFGTTITLAVTEQEMRAAMIRARDLGYLHGVVHDPEYPLVDGGFMHHIPLDTCAYVFGEKRFVENAVIGLDLLRRASLWQPVPKVPADG</sequence>
<dbReference type="Pfam" id="PF01981">
    <property type="entry name" value="PTH2"/>
    <property type="match status" value="1"/>
</dbReference>
<organism evidence="4 5">
    <name type="scientific">Caulobacter phage CcrSC</name>
    <dbReference type="NCBI Taxonomy" id="2283272"/>
    <lineage>
        <taxon>Viruses</taxon>
        <taxon>Duplodnaviria</taxon>
        <taxon>Heunggongvirae</taxon>
        <taxon>Uroviricota</taxon>
        <taxon>Caudoviricetes</taxon>
        <taxon>Jeanschmidtviridae</taxon>
        <taxon>Bertelyvirus</taxon>
        <taxon>Bertelyvirus SC</taxon>
    </lineage>
</organism>
<accession>A0A385EDV5</accession>
<dbReference type="EC" id="3.1.1.29" evidence="1"/>
<evidence type="ECO:0000256" key="3">
    <source>
        <dbReference type="ARBA" id="ARBA00048707"/>
    </source>
</evidence>
<dbReference type="Gene3D" id="3.40.1490.10">
    <property type="entry name" value="Bit1"/>
    <property type="match status" value="1"/>
</dbReference>
<proteinExistence type="predicted"/>
<name>A0A385EDV5_9CAUD</name>
<keyword evidence="5" id="KW-1185">Reference proteome</keyword>
<comment type="catalytic activity">
    <reaction evidence="3">
        <text>an N-acyl-L-alpha-aminoacyl-tRNA + H2O = an N-acyl-L-amino acid + a tRNA + H(+)</text>
        <dbReference type="Rhea" id="RHEA:54448"/>
        <dbReference type="Rhea" id="RHEA-COMP:10123"/>
        <dbReference type="Rhea" id="RHEA-COMP:13883"/>
        <dbReference type="ChEBI" id="CHEBI:15377"/>
        <dbReference type="ChEBI" id="CHEBI:15378"/>
        <dbReference type="ChEBI" id="CHEBI:59874"/>
        <dbReference type="ChEBI" id="CHEBI:78442"/>
        <dbReference type="ChEBI" id="CHEBI:138191"/>
        <dbReference type="EC" id="3.1.1.29"/>
    </reaction>
</comment>
<gene>
    <name evidence="4" type="ORF">CcrSC_gp371</name>
</gene>
<dbReference type="GO" id="GO:0004045">
    <property type="term" value="F:peptidyl-tRNA hydrolase activity"/>
    <property type="evidence" value="ECO:0007669"/>
    <property type="project" value="UniProtKB-EC"/>
</dbReference>
<dbReference type="SUPFAM" id="SSF102462">
    <property type="entry name" value="Peptidyl-tRNA hydrolase II"/>
    <property type="match status" value="1"/>
</dbReference>
<dbReference type="EMBL" id="MH588547">
    <property type="protein sequence ID" value="AXQ69953.1"/>
    <property type="molecule type" value="Genomic_DNA"/>
</dbReference>
<evidence type="ECO:0000256" key="2">
    <source>
        <dbReference type="ARBA" id="ARBA00022801"/>
    </source>
</evidence>
<keyword evidence="2" id="KW-0378">Hydrolase</keyword>